<dbReference type="EMBL" id="MN988486">
    <property type="protein sequence ID" value="QIG68039.1"/>
    <property type="molecule type" value="Genomic_DNA"/>
</dbReference>
<keyword evidence="2" id="KW-1185">Reference proteome</keyword>
<dbReference type="Proteomes" id="UP000605518">
    <property type="component" value="Segment"/>
</dbReference>
<sequence length="131" mass="14940">MAEQITSFTKKWAARKLYRFLSQDFKQLSVYKAGLIDELGCLKVKVKDMTPSQLRLFSPFERLMLYVKRVLRRHGVASLALAVTYLECDMTDSVDDELLDLLDQVEEDMTISSQIAGVDMPVGGMVKRKKS</sequence>
<reference evidence="1" key="1">
    <citation type="submission" date="2020-01" db="EMBL/GenBank/DDBJ databases">
        <title>Patterns of diversity and host range of bacteriophage communities associated with bean-nodulatin bacteria.</title>
        <authorList>
            <person name="Vann Cauwenberghe J."/>
            <person name="Santamaria R.I."/>
            <person name="Bustos P."/>
            <person name="Juarez S."/>
            <person name="Gonzalez V."/>
        </authorList>
    </citation>
    <scope>NUCLEOTIDE SEQUENCE</scope>
</reference>
<evidence type="ECO:0000313" key="2">
    <source>
        <dbReference type="Proteomes" id="UP000605518"/>
    </source>
</evidence>
<accession>A0A7S5R9K4</accession>
<evidence type="ECO:0000313" key="1">
    <source>
        <dbReference type="EMBL" id="QIG68039.1"/>
    </source>
</evidence>
<name>A0A7S5R9K4_9CAUD</name>
<protein>
    <submittedName>
        <fullName evidence="1">Uncharacterized protein</fullName>
    </submittedName>
</protein>
<organism evidence="1 2">
    <name type="scientific">Rhizobium phage RHph_Y68</name>
    <dbReference type="NCBI Taxonomy" id="2509787"/>
    <lineage>
        <taxon>Viruses</taxon>
        <taxon>Duplodnaviria</taxon>
        <taxon>Heunggongvirae</taxon>
        <taxon>Uroviricota</taxon>
        <taxon>Caudoviricetes</taxon>
        <taxon>Pootjesviridae</taxon>
        <taxon>Staniewskivirinae</taxon>
        <taxon>Trinifflemingvirus</taxon>
        <taxon>Trinifflemingvirus Y68</taxon>
    </lineage>
</organism>
<gene>
    <name evidence="1" type="ORF">EVB55_104</name>
</gene>
<proteinExistence type="predicted"/>